<reference evidence="5 6" key="1">
    <citation type="submission" date="2018-06" db="EMBL/GenBank/DDBJ databases">
        <authorList>
            <consortium name="Pathogen Informatics"/>
            <person name="Doyle S."/>
        </authorList>
    </citation>
    <scope>NUCLEOTIDE SEQUENCE [LARGE SCALE GENOMIC DNA]</scope>
    <source>
        <strain evidence="5 6">NCTC7295</strain>
    </source>
</reference>
<feature type="domain" description="Phosphotransferase system enzyme I N-terminal" evidence="4">
    <location>
        <begin position="1"/>
        <end position="49"/>
    </location>
</feature>
<evidence type="ECO:0000313" key="5">
    <source>
        <dbReference type="EMBL" id="SUG13957.1"/>
    </source>
</evidence>
<feature type="compositionally biased region" description="Basic and acidic residues" evidence="3">
    <location>
        <begin position="84"/>
        <end position="95"/>
    </location>
</feature>
<evidence type="ECO:0000259" key="4">
    <source>
        <dbReference type="Pfam" id="PF05524"/>
    </source>
</evidence>
<dbReference type="InterPro" id="IPR050499">
    <property type="entry name" value="PEP-utilizing_PTS_enzyme"/>
</dbReference>
<dbReference type="EMBL" id="UGWZ01000001">
    <property type="protein sequence ID" value="SUG13957.1"/>
    <property type="molecule type" value="Genomic_DNA"/>
</dbReference>
<dbReference type="SUPFAM" id="SSF47831">
    <property type="entry name" value="Enzyme I of the PEP:sugar phosphotransferase system HPr-binding (sub)domain"/>
    <property type="match status" value="1"/>
</dbReference>
<evidence type="ECO:0000256" key="2">
    <source>
        <dbReference type="ARBA" id="ARBA00022679"/>
    </source>
</evidence>
<dbReference type="SUPFAM" id="SSF52009">
    <property type="entry name" value="Phosphohistidine domain"/>
    <property type="match status" value="1"/>
</dbReference>
<sequence length="129" mass="14111">MLLEDEELEQEIIALIKDKHMTADAAAHEVIEGQATALEELDDEYLKERAADVRDIGKRPAAQHPGSCHYRPERDSGRSYPGGRRSDAVRNRAVEPAESAGFITDAGGRTSHTLYHGAFSGTAGNCGYW</sequence>
<comment type="similarity">
    <text evidence="1">Belongs to the PEP-utilizing enzyme family.</text>
</comment>
<dbReference type="GO" id="GO:0008965">
    <property type="term" value="F:phosphoenolpyruvate-protein phosphotransferase activity"/>
    <property type="evidence" value="ECO:0007669"/>
    <property type="project" value="UniProtKB-EC"/>
</dbReference>
<dbReference type="PANTHER" id="PTHR46244">
    <property type="entry name" value="PHOSPHOENOLPYRUVATE-PROTEIN PHOSPHOTRANSFERASE"/>
    <property type="match status" value="1"/>
</dbReference>
<proteinExistence type="inferred from homology"/>
<dbReference type="Pfam" id="PF05524">
    <property type="entry name" value="PEP-utilisers_N"/>
    <property type="match status" value="1"/>
</dbReference>
<gene>
    <name evidence="5" type="primary">ptsI_2</name>
    <name evidence="5" type="ORF">NCTC7295_01562</name>
</gene>
<dbReference type="GO" id="GO:0009401">
    <property type="term" value="P:phosphoenolpyruvate-dependent sugar phosphotransferase system"/>
    <property type="evidence" value="ECO:0007669"/>
    <property type="project" value="InterPro"/>
</dbReference>
<protein>
    <submittedName>
        <fullName evidence="5">Phosphoenolpyruvate-protein phosphotransferase</fullName>
        <ecNumber evidence="5">2.7.3.9</ecNumber>
    </submittedName>
</protein>
<accession>A0A379RZB3</accession>
<feature type="region of interest" description="Disordered" evidence="3">
    <location>
        <begin position="56"/>
        <end position="96"/>
    </location>
</feature>
<dbReference type="PANTHER" id="PTHR46244:SF6">
    <property type="entry name" value="PHOSPHOENOLPYRUVATE-PROTEIN PHOSPHOTRANSFERASE"/>
    <property type="match status" value="1"/>
</dbReference>
<dbReference type="InterPro" id="IPR008731">
    <property type="entry name" value="PTS_EIN"/>
</dbReference>
<name>A0A379RZB3_SALER</name>
<dbReference type="Gene3D" id="1.10.274.10">
    <property type="entry name" value="PtsI, HPr-binding domain"/>
    <property type="match status" value="1"/>
</dbReference>
<evidence type="ECO:0000313" key="6">
    <source>
        <dbReference type="Proteomes" id="UP000254124"/>
    </source>
</evidence>
<dbReference type="InterPro" id="IPR036637">
    <property type="entry name" value="Phosphohistidine_dom_sf"/>
</dbReference>
<dbReference type="Proteomes" id="UP000254124">
    <property type="component" value="Unassembled WGS sequence"/>
</dbReference>
<dbReference type="EC" id="2.7.3.9" evidence="5"/>
<evidence type="ECO:0000256" key="1">
    <source>
        <dbReference type="ARBA" id="ARBA00007837"/>
    </source>
</evidence>
<dbReference type="InterPro" id="IPR036618">
    <property type="entry name" value="PtsI_HPr-bd_sf"/>
</dbReference>
<dbReference type="AlphaFoldDB" id="A0A379RZB3"/>
<organism evidence="5 6">
    <name type="scientific">Salmonella enterica subsp. arizonae</name>
    <dbReference type="NCBI Taxonomy" id="59203"/>
    <lineage>
        <taxon>Bacteria</taxon>
        <taxon>Pseudomonadati</taxon>
        <taxon>Pseudomonadota</taxon>
        <taxon>Gammaproteobacteria</taxon>
        <taxon>Enterobacterales</taxon>
        <taxon>Enterobacteriaceae</taxon>
        <taxon>Salmonella</taxon>
    </lineage>
</organism>
<evidence type="ECO:0000256" key="3">
    <source>
        <dbReference type="SAM" id="MobiDB-lite"/>
    </source>
</evidence>
<keyword evidence="5" id="KW-0670">Pyruvate</keyword>
<keyword evidence="2 5" id="KW-0808">Transferase</keyword>